<evidence type="ECO:0000313" key="1">
    <source>
        <dbReference type="EMBL" id="QIS09388.1"/>
    </source>
</evidence>
<dbReference type="EMBL" id="CP046172">
    <property type="protein sequence ID" value="QIS09388.1"/>
    <property type="molecule type" value="Genomic_DNA"/>
</dbReference>
<organism evidence="1 2">
    <name type="scientific">Nocardia arthritidis</name>
    <dbReference type="NCBI Taxonomy" id="228602"/>
    <lineage>
        <taxon>Bacteria</taxon>
        <taxon>Bacillati</taxon>
        <taxon>Actinomycetota</taxon>
        <taxon>Actinomycetes</taxon>
        <taxon>Mycobacteriales</taxon>
        <taxon>Nocardiaceae</taxon>
        <taxon>Nocardia</taxon>
    </lineage>
</organism>
<name>A0A6G9Y885_9NOCA</name>
<evidence type="ECO:0000313" key="2">
    <source>
        <dbReference type="Proteomes" id="UP000503540"/>
    </source>
</evidence>
<dbReference type="RefSeq" id="WP_167472500.1">
    <property type="nucleotide sequence ID" value="NZ_CP046172.1"/>
</dbReference>
<protein>
    <submittedName>
        <fullName evidence="1">Uncharacterized protein</fullName>
    </submittedName>
</protein>
<proteinExistence type="predicted"/>
<reference evidence="1 2" key="1">
    <citation type="journal article" date="2019" name="ACS Chem. Biol.">
        <title>Identification and Mobilization of a Cryptic Antibiotic Biosynthesis Gene Locus from a Human-Pathogenic Nocardia Isolate.</title>
        <authorList>
            <person name="Herisse M."/>
            <person name="Ishida K."/>
            <person name="Porter J.L."/>
            <person name="Howden B."/>
            <person name="Hertweck C."/>
            <person name="Stinear T.P."/>
            <person name="Pidot S.J."/>
        </authorList>
    </citation>
    <scope>NUCLEOTIDE SEQUENCE [LARGE SCALE GENOMIC DNA]</scope>
    <source>
        <strain evidence="1 2">AUSMDU00012717</strain>
    </source>
</reference>
<keyword evidence="2" id="KW-1185">Reference proteome</keyword>
<dbReference type="KEGG" id="nah:F5544_07410"/>
<gene>
    <name evidence="1" type="ORF">F5544_07410</name>
</gene>
<accession>A0A6G9Y885</accession>
<sequence length="104" mass="11614">MTESHVVIYCDFCGEHYTENGSESICFDSTHQAVTYLNARSAAVGWLYDGDKVWCDGCRAADTCVRNGHTYPQHAPRLYGFAACPRFCTRCGFPESTSEIKEIS</sequence>
<dbReference type="Proteomes" id="UP000503540">
    <property type="component" value="Chromosome"/>
</dbReference>
<dbReference type="AlphaFoldDB" id="A0A6G9Y885"/>